<dbReference type="Proteomes" id="UP000265520">
    <property type="component" value="Unassembled WGS sequence"/>
</dbReference>
<keyword evidence="3" id="KW-1185">Reference proteome</keyword>
<evidence type="ECO:0000313" key="3">
    <source>
        <dbReference type="Proteomes" id="UP000265520"/>
    </source>
</evidence>
<feature type="region of interest" description="Disordered" evidence="1">
    <location>
        <begin position="1"/>
        <end position="56"/>
    </location>
</feature>
<organism evidence="2 3">
    <name type="scientific">Trifolium medium</name>
    <dbReference type="NCBI Taxonomy" id="97028"/>
    <lineage>
        <taxon>Eukaryota</taxon>
        <taxon>Viridiplantae</taxon>
        <taxon>Streptophyta</taxon>
        <taxon>Embryophyta</taxon>
        <taxon>Tracheophyta</taxon>
        <taxon>Spermatophyta</taxon>
        <taxon>Magnoliopsida</taxon>
        <taxon>eudicotyledons</taxon>
        <taxon>Gunneridae</taxon>
        <taxon>Pentapetalae</taxon>
        <taxon>rosids</taxon>
        <taxon>fabids</taxon>
        <taxon>Fabales</taxon>
        <taxon>Fabaceae</taxon>
        <taxon>Papilionoideae</taxon>
        <taxon>50 kb inversion clade</taxon>
        <taxon>NPAAA clade</taxon>
        <taxon>Hologalegina</taxon>
        <taxon>IRL clade</taxon>
        <taxon>Trifolieae</taxon>
        <taxon>Trifolium</taxon>
    </lineage>
</organism>
<protein>
    <submittedName>
        <fullName evidence="2">Uncharacterized protein</fullName>
    </submittedName>
</protein>
<comment type="caution">
    <text evidence="2">The sequence shown here is derived from an EMBL/GenBank/DDBJ whole genome shotgun (WGS) entry which is preliminary data.</text>
</comment>
<reference evidence="2 3" key="1">
    <citation type="journal article" date="2018" name="Front. Plant Sci.">
        <title>Red Clover (Trifolium pratense) and Zigzag Clover (T. medium) - A Picture of Genomic Similarities and Differences.</title>
        <authorList>
            <person name="Dluhosova J."/>
            <person name="Istvanek J."/>
            <person name="Nedelnik J."/>
            <person name="Repkova J."/>
        </authorList>
    </citation>
    <scope>NUCLEOTIDE SEQUENCE [LARGE SCALE GENOMIC DNA]</scope>
    <source>
        <strain evidence="3">cv. 10/8</strain>
        <tissue evidence="2">Leaf</tissue>
    </source>
</reference>
<evidence type="ECO:0000256" key="1">
    <source>
        <dbReference type="SAM" id="MobiDB-lite"/>
    </source>
</evidence>
<dbReference type="EMBL" id="LXQA011114460">
    <property type="protein sequence ID" value="MCI85397.1"/>
    <property type="molecule type" value="Genomic_DNA"/>
</dbReference>
<feature type="non-terminal residue" evidence="2">
    <location>
        <position position="56"/>
    </location>
</feature>
<feature type="compositionally biased region" description="Polar residues" evidence="1">
    <location>
        <begin position="10"/>
        <end position="21"/>
    </location>
</feature>
<accession>A0A392VB75</accession>
<dbReference type="AlphaFoldDB" id="A0A392VB75"/>
<proteinExistence type="predicted"/>
<name>A0A392VB75_9FABA</name>
<evidence type="ECO:0000313" key="2">
    <source>
        <dbReference type="EMBL" id="MCI85397.1"/>
    </source>
</evidence>
<feature type="compositionally biased region" description="Polar residues" evidence="1">
    <location>
        <begin position="43"/>
        <end position="56"/>
    </location>
</feature>
<sequence>MAENYAPFDSESNGVSNTSDHGWQKVTYAKKHKKKEANGVAGSGSNKLTFNGNDAA</sequence>